<proteinExistence type="predicted"/>
<dbReference type="EMBL" id="OP429124">
    <property type="protein sequence ID" value="WEG69219.1"/>
    <property type="molecule type" value="Genomic_DNA"/>
</dbReference>
<protein>
    <submittedName>
        <fullName evidence="3">Protein UL84</fullName>
    </submittedName>
</protein>
<name>A0A9Y1ILT5_9BETA</name>
<dbReference type="EMBL" id="OP429127">
    <property type="protein sequence ID" value="WEG69634.1"/>
    <property type="molecule type" value="Genomic_DNA"/>
</dbReference>
<reference evidence="3" key="2">
    <citation type="submission" date="2023-06" db="EMBL/GenBank/DDBJ databases">
        <title>Isolation and genome sequencing of cytomegaloviruses from Natal multimammate mice (Mastomys natalensis).</title>
        <authorList>
            <person name="Jarvis M.A."/>
            <person name="Davison A.J."/>
        </authorList>
    </citation>
    <scope>NUCLEOTIDE SEQUENCE</scope>
    <source>
        <strain evidence="2">Mnat18</strain>
        <strain evidence="3">Mnat19</strain>
        <strain evidence="5">Mnat2</strain>
        <strain evidence="4">Mnat29</strain>
        <strain evidence="6">Mnat33</strain>
    </source>
</reference>
<accession>A0A9Y1ILT5</accession>
<dbReference type="EMBL" id="OP429125">
    <property type="protein sequence ID" value="WEG69358.1"/>
    <property type="molecule type" value="Genomic_DNA"/>
</dbReference>
<organism evidence="3">
    <name type="scientific">Mastomys natalensis cytomegalovirus 2</name>
    <dbReference type="NCBI Taxonomy" id="2973540"/>
    <lineage>
        <taxon>Viruses</taxon>
        <taxon>Duplodnaviria</taxon>
        <taxon>Heunggongvirae</taxon>
        <taxon>Peploviricota</taxon>
        <taxon>Herviviricetes</taxon>
        <taxon>Herpesvirales</taxon>
        <taxon>Orthoherpesviridae</taxon>
        <taxon>Betaherpesvirinae</taxon>
        <taxon>Muromegalovirus</taxon>
    </lineage>
</organism>
<gene>
    <name evidence="3" type="primary">M84</name>
</gene>
<reference evidence="3" key="1">
    <citation type="submission" date="2022-09" db="EMBL/GenBank/DDBJ databases">
        <authorList>
            <person name="Vucak M."/>
            <person name="Davison A.J."/>
        </authorList>
    </citation>
    <scope>NUCLEOTIDE SEQUENCE</scope>
    <source>
        <strain evidence="2">Mnat18</strain>
        <strain evidence="3">Mnat19</strain>
        <strain evidence="5">Mnat2</strain>
        <strain evidence="4">Mnat29</strain>
        <strain evidence="6">Mnat33</strain>
    </source>
</reference>
<dbReference type="Pfam" id="PF05784">
    <property type="entry name" value="Herpes_UL82_83"/>
    <property type="match status" value="1"/>
</dbReference>
<dbReference type="EMBL" id="OP429139">
    <property type="protein sequence ID" value="WEG71308.1"/>
    <property type="molecule type" value="Genomic_DNA"/>
</dbReference>
<evidence type="ECO:0000313" key="3">
    <source>
        <dbReference type="EMBL" id="WEG69219.1"/>
    </source>
</evidence>
<feature type="region of interest" description="Disordered" evidence="1">
    <location>
        <begin position="368"/>
        <end position="450"/>
    </location>
</feature>
<evidence type="ECO:0000313" key="4">
    <source>
        <dbReference type="EMBL" id="WEG69358.1"/>
    </source>
</evidence>
<dbReference type="EMBL" id="OP429126">
    <property type="protein sequence ID" value="WEG69496.1"/>
    <property type="molecule type" value="Genomic_DNA"/>
</dbReference>
<feature type="compositionally biased region" description="Basic and acidic residues" evidence="1">
    <location>
        <begin position="397"/>
        <end position="450"/>
    </location>
</feature>
<dbReference type="EMBL" id="OP429123">
    <property type="protein sequence ID" value="WEG69081.1"/>
    <property type="molecule type" value="Genomic_DNA"/>
</dbReference>
<dbReference type="EMBL" id="OP429141">
    <property type="protein sequence ID" value="WEG71587.1"/>
    <property type="molecule type" value="Genomic_DNA"/>
</dbReference>
<evidence type="ECO:0000313" key="6">
    <source>
        <dbReference type="EMBL" id="WEG69634.1"/>
    </source>
</evidence>
<sequence length="573" mass="64540">MSITVRVPDAAKIVRTNALSYAVELRIRVDTVFTPFQRKILKTGVRVIPNIPCILCVGKSSKRPNQQHIVIFKMLGPEDMPVDLNLEVMNPTSRNLGHNTYSRLSVLMFAIPLVSVRLDLLSLERKYEDYRSKPRCPVSTLATTPTEKTLDLEVVASKLTWKPFSRDKRMISMIGVDASKHDVHRFTTANIVSCSAVDIYVDQVTSIQTTGSVYVTFVTQHSNTVLPETIAFRMLLQEQETHSNRITFHRYPDPSLCTPTAYGLKILSPKTFIVTPDEPIRLDIPVSYDSEGKYVGMFVPKIINSVSFQLITWKERQILSILVTSIKPANFSKGTALGEIHFIRSESFKTRKVNPNMANITRYTVNVVDPTPDLGRQQSETDGKTYQKKRSLASIIREFRRNTSDTRKKRKIDEPVPERTNDENHDNQKEQGEHSGDHNDPEPSTKNDVRNKALVPIETETLVDIVPSGALFKLKHLVPLLLHQPGVTATEPLGLPKKIAKISSVEISGCWQPEAASLLPRRPKARKALPPLLDINTYSRMQLRQTTAIQSSQQPYGDNFFIPTLGANIHGIF</sequence>
<dbReference type="InterPro" id="IPR008649">
    <property type="entry name" value="Herpes_UL82/UL83"/>
</dbReference>
<evidence type="ECO:0000313" key="5">
    <source>
        <dbReference type="EMBL" id="WEG69496.1"/>
    </source>
</evidence>
<evidence type="ECO:0000313" key="2">
    <source>
        <dbReference type="EMBL" id="WEG69081.1"/>
    </source>
</evidence>
<evidence type="ECO:0000256" key="1">
    <source>
        <dbReference type="SAM" id="MobiDB-lite"/>
    </source>
</evidence>